<evidence type="ECO:0000259" key="3">
    <source>
        <dbReference type="Pfam" id="PF15035"/>
    </source>
</evidence>
<name>A0AAV4F0K4_9GAST</name>
<dbReference type="EMBL" id="BMAT01007549">
    <property type="protein sequence ID" value="GFR66586.1"/>
    <property type="molecule type" value="Genomic_DNA"/>
</dbReference>
<keyword evidence="5" id="KW-1185">Reference proteome</keyword>
<accession>A0AAV4F0K4</accession>
<feature type="coiled-coil region" evidence="2">
    <location>
        <begin position="46"/>
        <end position="101"/>
    </location>
</feature>
<evidence type="ECO:0000313" key="5">
    <source>
        <dbReference type="Proteomes" id="UP000762676"/>
    </source>
</evidence>
<evidence type="ECO:0000313" key="4">
    <source>
        <dbReference type="EMBL" id="GFR66586.1"/>
    </source>
</evidence>
<dbReference type="AlphaFoldDB" id="A0AAV4F0K4"/>
<protein>
    <submittedName>
        <fullName evidence="4">Rootletin</fullName>
    </submittedName>
</protein>
<evidence type="ECO:0000256" key="1">
    <source>
        <dbReference type="ARBA" id="ARBA00023054"/>
    </source>
</evidence>
<reference evidence="4 5" key="1">
    <citation type="journal article" date="2021" name="Elife">
        <title>Chloroplast acquisition without the gene transfer in kleptoplastic sea slugs, Plakobranchus ocellatus.</title>
        <authorList>
            <person name="Maeda T."/>
            <person name="Takahashi S."/>
            <person name="Yoshida T."/>
            <person name="Shimamura S."/>
            <person name="Takaki Y."/>
            <person name="Nagai Y."/>
            <person name="Toyoda A."/>
            <person name="Suzuki Y."/>
            <person name="Arimoto A."/>
            <person name="Ishii H."/>
            <person name="Satoh N."/>
            <person name="Nishiyama T."/>
            <person name="Hasebe M."/>
            <person name="Maruyama T."/>
            <person name="Minagawa J."/>
            <person name="Obokata J."/>
            <person name="Shigenobu S."/>
        </authorList>
    </citation>
    <scope>NUCLEOTIDE SEQUENCE [LARGE SCALE GENOMIC DNA]</scope>
</reference>
<dbReference type="InterPro" id="IPR055167">
    <property type="entry name" value="Rootletin-like_CC"/>
</dbReference>
<comment type="caution">
    <text evidence="4">The sequence shown here is derived from an EMBL/GenBank/DDBJ whole genome shotgun (WGS) entry which is preliminary data.</text>
</comment>
<gene>
    <name evidence="4" type="ORF">ElyMa_003685900</name>
</gene>
<dbReference type="Pfam" id="PF15035">
    <property type="entry name" value="Rootletin"/>
    <property type="match status" value="1"/>
</dbReference>
<keyword evidence="1 2" id="KW-0175">Coiled coil</keyword>
<evidence type="ECO:0000256" key="2">
    <source>
        <dbReference type="SAM" id="Coils"/>
    </source>
</evidence>
<feature type="domain" description="Rootletin-like coiled-coil" evidence="3">
    <location>
        <begin position="64"/>
        <end position="128"/>
    </location>
</feature>
<sequence>MFIILVSVFSTSLLIKESELEHSLKSDSGLDTTAAGADNMSTKTLMQQNIELRRKLEEEHAGYKRKLQAYQDGQHRQAQLVQKLQAKLLQYKKRCQELEDSMHSKDLEITRVISSKVKRHSAPLQQHAQQAT</sequence>
<dbReference type="Proteomes" id="UP000762676">
    <property type="component" value="Unassembled WGS sequence"/>
</dbReference>
<proteinExistence type="predicted"/>
<organism evidence="4 5">
    <name type="scientific">Elysia marginata</name>
    <dbReference type="NCBI Taxonomy" id="1093978"/>
    <lineage>
        <taxon>Eukaryota</taxon>
        <taxon>Metazoa</taxon>
        <taxon>Spiralia</taxon>
        <taxon>Lophotrochozoa</taxon>
        <taxon>Mollusca</taxon>
        <taxon>Gastropoda</taxon>
        <taxon>Heterobranchia</taxon>
        <taxon>Euthyneura</taxon>
        <taxon>Panpulmonata</taxon>
        <taxon>Sacoglossa</taxon>
        <taxon>Placobranchoidea</taxon>
        <taxon>Plakobranchidae</taxon>
        <taxon>Elysia</taxon>
    </lineage>
</organism>